<dbReference type="EMBL" id="MHCD01000040">
    <property type="protein sequence ID" value="OGY13170.1"/>
    <property type="molecule type" value="Genomic_DNA"/>
</dbReference>
<protein>
    <recommendedName>
        <fullName evidence="3">DUF458 domain-containing protein</fullName>
    </recommendedName>
</protein>
<name>A0A1G1VCP2_9BACT</name>
<dbReference type="InterPro" id="IPR007405">
    <property type="entry name" value="Phage_KVP40_Orf299"/>
</dbReference>
<accession>A0A1G1VCP2</accession>
<dbReference type="PANTHER" id="PTHR39961:SF1">
    <property type="entry name" value="DUF458 DOMAIN-CONTAINING PROTEIN"/>
    <property type="match status" value="1"/>
</dbReference>
<dbReference type="Proteomes" id="UP000177685">
    <property type="component" value="Unassembled WGS sequence"/>
</dbReference>
<evidence type="ECO:0008006" key="3">
    <source>
        <dbReference type="Google" id="ProtNLM"/>
    </source>
</evidence>
<comment type="caution">
    <text evidence="1">The sequence shown here is derived from an EMBL/GenBank/DDBJ whole genome shotgun (WGS) entry which is preliminary data.</text>
</comment>
<organism evidence="1 2">
    <name type="scientific">Candidatus Blackburnbacteria bacterium RIFCSPLOWO2_01_FULL_41_27</name>
    <dbReference type="NCBI Taxonomy" id="1797520"/>
    <lineage>
        <taxon>Bacteria</taxon>
        <taxon>Candidatus Blackburniibacteriota</taxon>
    </lineage>
</organism>
<sequence length="172" mass="19223">MDNEAVKNGFYQSVTHGQLKVEDVIIHIKAFLEEEPDAVYSLVIGTDSHEKSGRKDSKDISLVTAVLVHRKGFGGKYFWKRIMESNIHSLREKIYAETMSSLNFASTFVPLLKKDLNGAMPDYNLEIHIDVGEHGDTRDMIKEVVGMVTGNGYVAKTKPEAYGASYVADKHT</sequence>
<dbReference type="PANTHER" id="PTHR39961">
    <property type="entry name" value="HYPOTHETICAL CYTOSOLIC PROTEIN"/>
    <property type="match status" value="1"/>
</dbReference>
<reference evidence="1 2" key="1">
    <citation type="journal article" date="2016" name="Nat. Commun.">
        <title>Thousands of microbial genomes shed light on interconnected biogeochemical processes in an aquifer system.</title>
        <authorList>
            <person name="Anantharaman K."/>
            <person name="Brown C.T."/>
            <person name="Hug L.A."/>
            <person name="Sharon I."/>
            <person name="Castelle C.J."/>
            <person name="Probst A.J."/>
            <person name="Thomas B.C."/>
            <person name="Singh A."/>
            <person name="Wilkins M.J."/>
            <person name="Karaoz U."/>
            <person name="Brodie E.L."/>
            <person name="Williams K.H."/>
            <person name="Hubbard S.S."/>
            <person name="Banfield J.F."/>
        </authorList>
    </citation>
    <scope>NUCLEOTIDE SEQUENCE [LARGE SCALE GENOMIC DNA]</scope>
</reference>
<dbReference type="Pfam" id="PF04308">
    <property type="entry name" value="RNaseH_like"/>
    <property type="match status" value="1"/>
</dbReference>
<evidence type="ECO:0000313" key="2">
    <source>
        <dbReference type="Proteomes" id="UP000177685"/>
    </source>
</evidence>
<evidence type="ECO:0000313" key="1">
    <source>
        <dbReference type="EMBL" id="OGY13170.1"/>
    </source>
</evidence>
<dbReference type="AlphaFoldDB" id="A0A1G1VCP2"/>
<proteinExistence type="predicted"/>
<gene>
    <name evidence="1" type="ORF">A3A58_01950</name>
</gene>